<dbReference type="AlphaFoldDB" id="A0A0B5QJ35"/>
<keyword evidence="7 8" id="KW-0472">Membrane</keyword>
<evidence type="ECO:0000313" key="12">
    <source>
        <dbReference type="Proteomes" id="UP000031866"/>
    </source>
</evidence>
<dbReference type="InterPro" id="IPR004796">
    <property type="entry name" value="PTS_IIC_cello"/>
</dbReference>
<dbReference type="GO" id="GO:0008982">
    <property type="term" value="F:protein-N(PI)-phosphohistidine-sugar phosphotransferase activity"/>
    <property type="evidence" value="ECO:0007669"/>
    <property type="project" value="UniProtKB-UniRule"/>
</dbReference>
<comment type="function">
    <text evidence="8">The phosphoenolpyruvate-dependent sugar phosphotransferase system (PTS), a major carbohydrate active -transport system, catalyzes the phosphorylation of incoming sugar substrates concomitant with their translocation across the cell membrane.</text>
</comment>
<dbReference type="GO" id="GO:0005886">
    <property type="term" value="C:plasma membrane"/>
    <property type="evidence" value="ECO:0007669"/>
    <property type="project" value="UniProtKB-SubCell"/>
</dbReference>
<dbReference type="EMBL" id="CP010086">
    <property type="protein sequence ID" value="AJG98191.1"/>
    <property type="molecule type" value="Genomic_DNA"/>
</dbReference>
<accession>A0A0B5QJ35</accession>
<dbReference type="InterPro" id="IPR003352">
    <property type="entry name" value="PTS_EIIC"/>
</dbReference>
<evidence type="ECO:0000256" key="1">
    <source>
        <dbReference type="ARBA" id="ARBA00004651"/>
    </source>
</evidence>
<evidence type="ECO:0000256" key="2">
    <source>
        <dbReference type="ARBA" id="ARBA00022448"/>
    </source>
</evidence>
<evidence type="ECO:0000256" key="5">
    <source>
        <dbReference type="ARBA" id="ARBA00022692"/>
    </source>
</evidence>
<evidence type="ECO:0000256" key="3">
    <source>
        <dbReference type="ARBA" id="ARBA00022475"/>
    </source>
</evidence>
<evidence type="ECO:0000256" key="9">
    <source>
        <dbReference type="SAM" id="Phobius"/>
    </source>
</evidence>
<dbReference type="PANTHER" id="PTHR33989:SF4">
    <property type="entry name" value="PTS SYSTEM N,N'-DIACETYLCHITOBIOSE-SPECIFIC EIIC COMPONENT"/>
    <property type="match status" value="1"/>
</dbReference>
<evidence type="ECO:0000259" key="10">
    <source>
        <dbReference type="PROSITE" id="PS51105"/>
    </source>
</evidence>
<dbReference type="NCBIfam" id="TIGR00410">
    <property type="entry name" value="lacE"/>
    <property type="match status" value="1"/>
</dbReference>
<protein>
    <recommendedName>
        <fullName evidence="8">Permease IIC component</fullName>
    </recommendedName>
</protein>
<dbReference type="PIRSF" id="PIRSF006351">
    <property type="entry name" value="PTS_EIIC-Cellobiose"/>
    <property type="match status" value="1"/>
</dbReference>
<gene>
    <name evidence="11" type="ORF">LF65_01586</name>
</gene>
<feature type="transmembrane region" description="Helical" evidence="9">
    <location>
        <begin position="32"/>
        <end position="53"/>
    </location>
</feature>
<feature type="transmembrane region" description="Helical" evidence="9">
    <location>
        <begin position="73"/>
        <end position="96"/>
    </location>
</feature>
<feature type="transmembrane region" description="Helical" evidence="9">
    <location>
        <begin position="182"/>
        <end position="202"/>
    </location>
</feature>
<evidence type="ECO:0000256" key="6">
    <source>
        <dbReference type="ARBA" id="ARBA00022989"/>
    </source>
</evidence>
<dbReference type="Pfam" id="PF02378">
    <property type="entry name" value="PTS_EIIC"/>
    <property type="match status" value="1"/>
</dbReference>
<dbReference type="InterPro" id="IPR051088">
    <property type="entry name" value="PTS_Sugar-EIIC/EIIB"/>
</dbReference>
<proteinExistence type="predicted"/>
<reference evidence="12" key="1">
    <citation type="submission" date="2014-12" db="EMBL/GenBank/DDBJ databases">
        <title>Genome sequence of Clostridium beijerinckii strain 59B.</title>
        <authorList>
            <person name="Little G.T."/>
            <person name="Minton N.P."/>
        </authorList>
    </citation>
    <scope>NUCLEOTIDE SEQUENCE [LARGE SCALE GENOMIC DNA]</scope>
    <source>
        <strain evidence="12">59B</strain>
    </source>
</reference>
<dbReference type="GO" id="GO:1901264">
    <property type="term" value="P:carbohydrate derivative transport"/>
    <property type="evidence" value="ECO:0007669"/>
    <property type="project" value="TreeGrafter"/>
</dbReference>
<feature type="domain" description="PTS EIIC type-3" evidence="10">
    <location>
        <begin position="8"/>
        <end position="419"/>
    </location>
</feature>
<name>A0A0B5QJ35_CLOBE</name>
<dbReference type="RefSeq" id="WP_041895406.1">
    <property type="nucleotide sequence ID" value="NZ_CP010086.2"/>
</dbReference>
<dbReference type="GO" id="GO:0009401">
    <property type="term" value="P:phosphoenolpyruvate-dependent sugar phosphotransferase system"/>
    <property type="evidence" value="ECO:0007669"/>
    <property type="project" value="InterPro"/>
</dbReference>
<dbReference type="InterPro" id="IPR004501">
    <property type="entry name" value="PTS_EIIC_3"/>
</dbReference>
<dbReference type="PANTHER" id="PTHR33989">
    <property type="match status" value="1"/>
</dbReference>
<feature type="transmembrane region" description="Helical" evidence="9">
    <location>
        <begin position="103"/>
        <end position="123"/>
    </location>
</feature>
<dbReference type="PROSITE" id="PS51105">
    <property type="entry name" value="PTS_EIIC_TYPE_3"/>
    <property type="match status" value="1"/>
</dbReference>
<keyword evidence="4 8" id="KW-0762">Sugar transport</keyword>
<keyword evidence="2 8" id="KW-0813">Transport</keyword>
<comment type="subcellular location">
    <subcellularLocation>
        <location evidence="1">Cell membrane</location>
        <topology evidence="1">Multi-pass membrane protein</topology>
    </subcellularLocation>
</comment>
<sequence>MSSFQNNLNEKVIPIVMKFVNLKGVLALKDGILYTLPLTLVGSIFLLLAQLPYQPLNDWLAVTLGAGWTDPLWKAYGATFNIIALMGTIGIAYTYAKNEGYEPLSAGVISFVVFVLTTSSSVVTKSGETVGDVIPTAWCGGKGMVTAIIIGLIVGAVYSWFMKRNITIKMPAGVPQGVANSFAALIPGAVIIVGATVLYSVFNWGVHTTLIEWIYKVIQTPLQGMTDSIGGVLFMGFAIPFLWWFGVHGSTIVSGVMSSVLTSNTLDNAAIVTSGKELTIANGAHIVTQQFLDQFMTVTGAGMTIGLVAAMLAFSKSAQCKQLGKLAIVPAIFNINEPITFGTPIVMNPFMALPFIITPMLSGIILYFAIATGIVPPFGGVMVPWTTPPVISGLLVGGVRTAILQFLVLVMSFFIYLPFFKKLDNINYKNEQAAQRGNGVSA</sequence>
<feature type="transmembrane region" description="Helical" evidence="9">
    <location>
        <begin position="143"/>
        <end position="161"/>
    </location>
</feature>
<evidence type="ECO:0000256" key="4">
    <source>
        <dbReference type="ARBA" id="ARBA00022597"/>
    </source>
</evidence>
<dbReference type="OrthoDB" id="1641940at2"/>
<dbReference type="STRING" id="1520.LF65_01586"/>
<keyword evidence="6 9" id="KW-1133">Transmembrane helix</keyword>
<organism evidence="11 12">
    <name type="scientific">Clostridium beijerinckii</name>
    <name type="common">Clostridium MP</name>
    <dbReference type="NCBI Taxonomy" id="1520"/>
    <lineage>
        <taxon>Bacteria</taxon>
        <taxon>Bacillati</taxon>
        <taxon>Bacillota</taxon>
        <taxon>Clostridia</taxon>
        <taxon>Eubacteriales</taxon>
        <taxon>Clostridiaceae</taxon>
        <taxon>Clostridium</taxon>
    </lineage>
</organism>
<evidence type="ECO:0000256" key="7">
    <source>
        <dbReference type="ARBA" id="ARBA00023136"/>
    </source>
</evidence>
<dbReference type="KEGG" id="cbei:LF65_01586"/>
<keyword evidence="5 9" id="KW-0812">Transmembrane</keyword>
<keyword evidence="3 8" id="KW-1003">Cell membrane</keyword>
<dbReference type="Proteomes" id="UP000031866">
    <property type="component" value="Chromosome"/>
</dbReference>
<evidence type="ECO:0000313" key="11">
    <source>
        <dbReference type="EMBL" id="AJG98191.1"/>
    </source>
</evidence>
<feature type="transmembrane region" description="Helical" evidence="9">
    <location>
        <begin position="390"/>
        <end position="419"/>
    </location>
</feature>
<feature type="transmembrane region" description="Helical" evidence="9">
    <location>
        <begin position="229"/>
        <end position="247"/>
    </location>
</feature>
<evidence type="ECO:0000256" key="8">
    <source>
        <dbReference type="PIRNR" id="PIRNR006351"/>
    </source>
</evidence>